<keyword evidence="1 6" id="KW-0489">Methyltransferase</keyword>
<evidence type="ECO:0000313" key="10">
    <source>
        <dbReference type="Proteomes" id="UP000276984"/>
    </source>
</evidence>
<reference evidence="9 10" key="1">
    <citation type="submission" date="2018-10" db="EMBL/GenBank/DDBJ databases">
        <title>Complete genome sequence of Brevundimonas naejangsanensis BRV3.</title>
        <authorList>
            <person name="Berrios L."/>
            <person name="Ely B."/>
        </authorList>
    </citation>
    <scope>NUCLEOTIDE SEQUENCE [LARGE SCALE GENOMIC DNA]</scope>
    <source>
        <strain evidence="9 10">BRV3</strain>
    </source>
</reference>
<dbReference type="InterPro" id="IPR018117">
    <property type="entry name" value="C5_DNA_meth_AS"/>
</dbReference>
<evidence type="ECO:0000256" key="7">
    <source>
        <dbReference type="RuleBase" id="RU000416"/>
    </source>
</evidence>
<proteinExistence type="inferred from homology"/>
<feature type="active site" evidence="6">
    <location>
        <position position="87"/>
    </location>
</feature>
<keyword evidence="4" id="KW-0680">Restriction system</keyword>
<dbReference type="PANTHER" id="PTHR10629:SF52">
    <property type="entry name" value="DNA (CYTOSINE-5)-METHYLTRANSFERASE 1"/>
    <property type="match status" value="1"/>
</dbReference>
<dbReference type="GO" id="GO:0009307">
    <property type="term" value="P:DNA restriction-modification system"/>
    <property type="evidence" value="ECO:0007669"/>
    <property type="project" value="UniProtKB-KW"/>
</dbReference>
<dbReference type="PRINTS" id="PR00105">
    <property type="entry name" value="C5METTRFRASE"/>
</dbReference>
<sequence length="375" mass="41154">MSQPSAAALTAIESFCGAGGMSLGLMAAGFDVRAAFDNNPVAIRTHNLNIDERGHVRDARQVTGEELTELSGLGRNRLDLFSGGPPCQGFSKQRRGAHLLSDPRNSLVLEYARLVEELRPRAFLFENVEVFGQKRGGDLVDEVRVRLKQYRIYTFFVCSSDFGLAQRRGRFLMIGIDKTEDGGAPLLEMVSRRATVRDVIGHLPPPPADYSEHPTIPNHIKCKISQANEERFSHVPPGGGWQDIPWELRLPCHQVADVKSGGWPDVYGRLEWDGQCPTLTAGFDSFSRGRYGHPDQNRSLTLREGALLQGFPQDFRFLGTRGDVRLQIGNAVPPPVAQAAGEAISRVLKRESASPALRINPNELAPASAQLALGL</sequence>
<accession>A0A494RNI7</accession>
<keyword evidence="2 6" id="KW-0808">Transferase</keyword>
<evidence type="ECO:0000256" key="8">
    <source>
        <dbReference type="RuleBase" id="RU000417"/>
    </source>
</evidence>
<evidence type="ECO:0000256" key="1">
    <source>
        <dbReference type="ARBA" id="ARBA00022603"/>
    </source>
</evidence>
<dbReference type="SUPFAM" id="SSF53335">
    <property type="entry name" value="S-adenosyl-L-methionine-dependent methyltransferases"/>
    <property type="match status" value="1"/>
</dbReference>
<dbReference type="Gene3D" id="3.90.120.10">
    <property type="entry name" value="DNA Methylase, subunit A, domain 2"/>
    <property type="match status" value="1"/>
</dbReference>
<dbReference type="Gene3D" id="3.40.50.150">
    <property type="entry name" value="Vaccinia Virus protein VP39"/>
    <property type="match status" value="1"/>
</dbReference>
<dbReference type="PROSITE" id="PS00094">
    <property type="entry name" value="C5_MTASE_1"/>
    <property type="match status" value="1"/>
</dbReference>
<name>A0A494RNI7_9CAUL</name>
<evidence type="ECO:0000256" key="4">
    <source>
        <dbReference type="ARBA" id="ARBA00022747"/>
    </source>
</evidence>
<evidence type="ECO:0000256" key="3">
    <source>
        <dbReference type="ARBA" id="ARBA00022691"/>
    </source>
</evidence>
<dbReference type="NCBIfam" id="TIGR00675">
    <property type="entry name" value="dcm"/>
    <property type="match status" value="1"/>
</dbReference>
<organism evidence="9 10">
    <name type="scientific">Brevundimonas naejangsanensis</name>
    <dbReference type="NCBI Taxonomy" id="588932"/>
    <lineage>
        <taxon>Bacteria</taxon>
        <taxon>Pseudomonadati</taxon>
        <taxon>Pseudomonadota</taxon>
        <taxon>Alphaproteobacteria</taxon>
        <taxon>Caulobacterales</taxon>
        <taxon>Caulobacteraceae</taxon>
        <taxon>Brevundimonas</taxon>
    </lineage>
</organism>
<dbReference type="AlphaFoldDB" id="A0A494RNI7"/>
<dbReference type="Proteomes" id="UP000276984">
    <property type="component" value="Chromosome"/>
</dbReference>
<dbReference type="GO" id="GO:0003886">
    <property type="term" value="F:DNA (cytosine-5-)-methyltransferase activity"/>
    <property type="evidence" value="ECO:0007669"/>
    <property type="project" value="UniProtKB-EC"/>
</dbReference>
<dbReference type="InterPro" id="IPR001525">
    <property type="entry name" value="C5_MeTfrase"/>
</dbReference>
<evidence type="ECO:0000256" key="2">
    <source>
        <dbReference type="ARBA" id="ARBA00022679"/>
    </source>
</evidence>
<comment type="catalytic activity">
    <reaction evidence="5 8">
        <text>a 2'-deoxycytidine in DNA + S-adenosyl-L-methionine = a 5-methyl-2'-deoxycytidine in DNA + S-adenosyl-L-homocysteine + H(+)</text>
        <dbReference type="Rhea" id="RHEA:13681"/>
        <dbReference type="Rhea" id="RHEA-COMP:11369"/>
        <dbReference type="Rhea" id="RHEA-COMP:11370"/>
        <dbReference type="ChEBI" id="CHEBI:15378"/>
        <dbReference type="ChEBI" id="CHEBI:57856"/>
        <dbReference type="ChEBI" id="CHEBI:59789"/>
        <dbReference type="ChEBI" id="CHEBI:85452"/>
        <dbReference type="ChEBI" id="CHEBI:85454"/>
        <dbReference type="EC" id="2.1.1.37"/>
    </reaction>
</comment>
<keyword evidence="10" id="KW-1185">Reference proteome</keyword>
<evidence type="ECO:0000313" key="9">
    <source>
        <dbReference type="EMBL" id="AYG96390.1"/>
    </source>
</evidence>
<dbReference type="EC" id="2.1.1.37" evidence="8"/>
<gene>
    <name evidence="9" type="ORF">D8I30_10790</name>
</gene>
<dbReference type="GO" id="GO:0032259">
    <property type="term" value="P:methylation"/>
    <property type="evidence" value="ECO:0007669"/>
    <property type="project" value="UniProtKB-KW"/>
</dbReference>
<dbReference type="InterPro" id="IPR029063">
    <property type="entry name" value="SAM-dependent_MTases_sf"/>
</dbReference>
<dbReference type="Pfam" id="PF00145">
    <property type="entry name" value="DNA_methylase"/>
    <property type="match status" value="1"/>
</dbReference>
<dbReference type="EMBL" id="CP032707">
    <property type="protein sequence ID" value="AYG96390.1"/>
    <property type="molecule type" value="Genomic_DNA"/>
</dbReference>
<comment type="similarity">
    <text evidence="6 7">Belongs to the class I-like SAM-binding methyltransferase superfamily. C5-methyltransferase family.</text>
</comment>
<dbReference type="OrthoDB" id="9813719at2"/>
<dbReference type="RefSeq" id="WP_121483497.1">
    <property type="nucleotide sequence ID" value="NZ_CP032707.1"/>
</dbReference>
<dbReference type="REBASE" id="274942">
    <property type="entry name" value="M.BnaBRV3ORF10790P"/>
</dbReference>
<keyword evidence="3 6" id="KW-0949">S-adenosyl-L-methionine</keyword>
<protein>
    <recommendedName>
        <fullName evidence="8">Cytosine-specific methyltransferase</fullName>
        <ecNumber evidence="8">2.1.1.37</ecNumber>
    </recommendedName>
</protein>
<evidence type="ECO:0000256" key="6">
    <source>
        <dbReference type="PROSITE-ProRule" id="PRU01016"/>
    </source>
</evidence>
<dbReference type="PANTHER" id="PTHR10629">
    <property type="entry name" value="CYTOSINE-SPECIFIC METHYLTRANSFERASE"/>
    <property type="match status" value="1"/>
</dbReference>
<evidence type="ECO:0000256" key="5">
    <source>
        <dbReference type="ARBA" id="ARBA00047422"/>
    </source>
</evidence>
<dbReference type="PROSITE" id="PS51679">
    <property type="entry name" value="SAM_MT_C5"/>
    <property type="match status" value="1"/>
</dbReference>
<dbReference type="InterPro" id="IPR050390">
    <property type="entry name" value="C5-Methyltransferase"/>
</dbReference>